<dbReference type="EMBL" id="WPHU01000012">
    <property type="protein sequence ID" value="MVA59029.1"/>
    <property type="molecule type" value="Genomic_DNA"/>
</dbReference>
<sequence length="135" mass="15457">MKLNNIKLRHVEFMPKQLEPGILYVSTKYGTAAHLCACGCGEKIRTPLGETEWSFSEKATGPSLWPSVGNWQKPCQSHYVVDGGEIIWCGQWTPEQIMAGRSKEEARRVAYLEQKYAKDSLFKRFLRWLKSIFAS</sequence>
<dbReference type="Proteomes" id="UP000440716">
    <property type="component" value="Unassembled WGS sequence"/>
</dbReference>
<reference evidence="1 3" key="1">
    <citation type="submission" date="2019-11" db="EMBL/GenBank/DDBJ databases">
        <title>Whole-genome sequencing of Allorhizobium vitis.</title>
        <authorList>
            <person name="Gan H.M."/>
            <person name="Savka M.A."/>
        </authorList>
    </citation>
    <scope>NUCLEOTIDE SEQUENCE [LARGE SCALE GENOMIC DNA]</scope>
    <source>
        <strain evidence="1 3">AB4</strain>
    </source>
</reference>
<evidence type="ECO:0000313" key="4">
    <source>
        <dbReference type="Proteomes" id="UP000440716"/>
    </source>
</evidence>
<dbReference type="Proteomes" id="UP000175993">
    <property type="component" value="Unassembled WGS sequence"/>
</dbReference>
<proteinExistence type="predicted"/>
<evidence type="ECO:0000313" key="3">
    <source>
        <dbReference type="Proteomes" id="UP000175993"/>
    </source>
</evidence>
<dbReference type="InterPro" id="IPR045384">
    <property type="entry name" value="DUF6527"/>
</dbReference>
<dbReference type="EMBL" id="MBEV02000017">
    <property type="protein sequence ID" value="MUP07661.1"/>
    <property type="molecule type" value="Genomic_DNA"/>
</dbReference>
<organism evidence="2 4">
    <name type="scientific">Agrobacterium vitis</name>
    <name type="common">Rhizobium vitis</name>
    <dbReference type="NCBI Taxonomy" id="373"/>
    <lineage>
        <taxon>Bacteria</taxon>
        <taxon>Pseudomonadati</taxon>
        <taxon>Pseudomonadota</taxon>
        <taxon>Alphaproteobacteria</taxon>
        <taxon>Hyphomicrobiales</taxon>
        <taxon>Rhizobiaceae</taxon>
        <taxon>Rhizobium/Agrobacterium group</taxon>
        <taxon>Agrobacterium</taxon>
    </lineage>
</organism>
<name>A0A1S2E397_AGRVI</name>
<evidence type="ECO:0000313" key="2">
    <source>
        <dbReference type="EMBL" id="MVA59029.1"/>
    </source>
</evidence>
<dbReference type="AlphaFoldDB" id="A0A1S2E397"/>
<dbReference type="Pfam" id="PF20137">
    <property type="entry name" value="BubE"/>
    <property type="match status" value="1"/>
</dbReference>
<comment type="caution">
    <text evidence="2">The sequence shown here is derived from an EMBL/GenBank/DDBJ whole genome shotgun (WGS) entry which is preliminary data.</text>
</comment>
<dbReference type="OrthoDB" id="3788717at2"/>
<gene>
    <name evidence="1" type="ORF">BBI04_023000</name>
    <name evidence="2" type="ORF">GOZ88_23240</name>
</gene>
<accession>A0A1S2E397</accession>
<reference evidence="2 4" key="2">
    <citation type="submission" date="2019-12" db="EMBL/GenBank/DDBJ databases">
        <title>Whole-genome sequencing of Allorhizobium vitis.</title>
        <authorList>
            <person name="Gan H.M."/>
            <person name="Szegedi E."/>
            <person name="Burr T."/>
            <person name="Savka M.A."/>
        </authorList>
    </citation>
    <scope>NUCLEOTIDE SEQUENCE [LARGE SCALE GENOMIC DNA]</scope>
    <source>
        <strain evidence="2 4">CG415</strain>
    </source>
</reference>
<evidence type="ECO:0000313" key="1">
    <source>
        <dbReference type="EMBL" id="MUP07661.1"/>
    </source>
</evidence>
<protein>
    <submittedName>
        <fullName evidence="2">Uncharacterized protein</fullName>
    </submittedName>
</protein>
<dbReference type="RefSeq" id="WP_070167302.1">
    <property type="nucleotide sequence ID" value="NZ_JABAEJ010000018.1"/>
</dbReference>